<organism evidence="13 14">
    <name type="scientific">Stieleria varia</name>
    <dbReference type="NCBI Taxonomy" id="2528005"/>
    <lineage>
        <taxon>Bacteria</taxon>
        <taxon>Pseudomonadati</taxon>
        <taxon>Planctomycetota</taxon>
        <taxon>Planctomycetia</taxon>
        <taxon>Pirellulales</taxon>
        <taxon>Pirellulaceae</taxon>
        <taxon>Stieleria</taxon>
    </lineage>
</organism>
<comment type="similarity">
    <text evidence="1">Belongs to the helicase family. UvrD subfamily.</text>
</comment>
<comment type="caution">
    <text evidence="13">The sequence shown here is derived from an EMBL/GenBank/DDBJ whole genome shotgun (WGS) entry which is preliminary data.</text>
</comment>
<dbReference type="SUPFAM" id="SSF52540">
    <property type="entry name" value="P-loop containing nucleoside triphosphate hydrolases"/>
    <property type="match status" value="1"/>
</dbReference>
<dbReference type="InterPro" id="IPR013986">
    <property type="entry name" value="DExx_box_DNA_helicase_dom_sf"/>
</dbReference>
<keyword evidence="6" id="KW-0413">Isomerase</keyword>
<dbReference type="EC" id="5.6.2.4" evidence="8"/>
<dbReference type="OrthoDB" id="9810135at2"/>
<evidence type="ECO:0000256" key="7">
    <source>
        <dbReference type="ARBA" id="ARBA00034617"/>
    </source>
</evidence>
<dbReference type="CDD" id="cd17932">
    <property type="entry name" value="DEXQc_UvrD"/>
    <property type="match status" value="1"/>
</dbReference>
<dbReference type="EMBL" id="SJPN01000010">
    <property type="protein sequence ID" value="TWT92741.1"/>
    <property type="molecule type" value="Genomic_DNA"/>
</dbReference>
<dbReference type="Proteomes" id="UP000320176">
    <property type="component" value="Unassembled WGS sequence"/>
</dbReference>
<dbReference type="GO" id="GO:0003677">
    <property type="term" value="F:DNA binding"/>
    <property type="evidence" value="ECO:0007669"/>
    <property type="project" value="InterPro"/>
</dbReference>
<keyword evidence="4 10" id="KW-0347">Helicase</keyword>
<dbReference type="PROSITE" id="PS51217">
    <property type="entry name" value="UVRD_HELICASE_CTER"/>
    <property type="match status" value="1"/>
</dbReference>
<dbReference type="PANTHER" id="PTHR11070">
    <property type="entry name" value="UVRD / RECB / PCRA DNA HELICASE FAMILY MEMBER"/>
    <property type="match status" value="1"/>
</dbReference>
<evidence type="ECO:0000259" key="12">
    <source>
        <dbReference type="PROSITE" id="PS51217"/>
    </source>
</evidence>
<dbReference type="GO" id="GO:0005829">
    <property type="term" value="C:cytosol"/>
    <property type="evidence" value="ECO:0007669"/>
    <property type="project" value="TreeGrafter"/>
</dbReference>
<dbReference type="GO" id="GO:0016887">
    <property type="term" value="F:ATP hydrolysis activity"/>
    <property type="evidence" value="ECO:0007669"/>
    <property type="project" value="RHEA"/>
</dbReference>
<evidence type="ECO:0000256" key="1">
    <source>
        <dbReference type="ARBA" id="ARBA00009922"/>
    </source>
</evidence>
<dbReference type="GO" id="GO:0000725">
    <property type="term" value="P:recombinational repair"/>
    <property type="evidence" value="ECO:0007669"/>
    <property type="project" value="TreeGrafter"/>
</dbReference>
<reference evidence="13 14" key="1">
    <citation type="submission" date="2019-02" db="EMBL/GenBank/DDBJ databases">
        <title>Deep-cultivation of Planctomycetes and their phenomic and genomic characterization uncovers novel biology.</title>
        <authorList>
            <person name="Wiegand S."/>
            <person name="Jogler M."/>
            <person name="Boedeker C."/>
            <person name="Pinto D."/>
            <person name="Vollmers J."/>
            <person name="Rivas-Marin E."/>
            <person name="Kohn T."/>
            <person name="Peeters S.H."/>
            <person name="Heuer A."/>
            <person name="Rast P."/>
            <person name="Oberbeckmann S."/>
            <person name="Bunk B."/>
            <person name="Jeske O."/>
            <person name="Meyerdierks A."/>
            <person name="Storesund J.E."/>
            <person name="Kallscheuer N."/>
            <person name="Luecker S."/>
            <person name="Lage O.M."/>
            <person name="Pohl T."/>
            <person name="Merkel B.J."/>
            <person name="Hornburger P."/>
            <person name="Mueller R.-W."/>
            <person name="Bruemmer F."/>
            <person name="Labrenz M."/>
            <person name="Spormann A.M."/>
            <person name="Op Den Camp H."/>
            <person name="Overmann J."/>
            <person name="Amann R."/>
            <person name="Jetten M.S.M."/>
            <person name="Mascher T."/>
            <person name="Medema M.H."/>
            <person name="Devos D.P."/>
            <person name="Kaster A.-K."/>
            <person name="Ovreas L."/>
            <person name="Rohde M."/>
            <person name="Galperin M.Y."/>
            <person name="Jogler C."/>
        </authorList>
    </citation>
    <scope>NUCLEOTIDE SEQUENCE [LARGE SCALE GENOMIC DNA]</scope>
    <source>
        <strain evidence="13 14">Pla52n</strain>
    </source>
</reference>
<evidence type="ECO:0000256" key="6">
    <source>
        <dbReference type="ARBA" id="ARBA00023235"/>
    </source>
</evidence>
<name>A0A5C6A0B9_9BACT</name>
<dbReference type="InterPro" id="IPR000212">
    <property type="entry name" value="DNA_helicase_UvrD/REP"/>
</dbReference>
<evidence type="ECO:0000256" key="5">
    <source>
        <dbReference type="ARBA" id="ARBA00022840"/>
    </source>
</evidence>
<dbReference type="InterPro" id="IPR014017">
    <property type="entry name" value="DNA_helicase_UvrD-like_C"/>
</dbReference>
<evidence type="ECO:0000256" key="4">
    <source>
        <dbReference type="ARBA" id="ARBA00022806"/>
    </source>
</evidence>
<evidence type="ECO:0000256" key="8">
    <source>
        <dbReference type="ARBA" id="ARBA00034808"/>
    </source>
</evidence>
<evidence type="ECO:0000313" key="14">
    <source>
        <dbReference type="Proteomes" id="UP000320176"/>
    </source>
</evidence>
<keyword evidence="3 10" id="KW-0378">Hydrolase</keyword>
<evidence type="ECO:0000313" key="13">
    <source>
        <dbReference type="EMBL" id="TWT92741.1"/>
    </source>
</evidence>
<evidence type="ECO:0000256" key="3">
    <source>
        <dbReference type="ARBA" id="ARBA00022801"/>
    </source>
</evidence>
<keyword evidence="2 10" id="KW-0547">Nucleotide-binding</keyword>
<evidence type="ECO:0000256" key="2">
    <source>
        <dbReference type="ARBA" id="ARBA00022741"/>
    </source>
</evidence>
<dbReference type="GO" id="GO:0005524">
    <property type="term" value="F:ATP binding"/>
    <property type="evidence" value="ECO:0007669"/>
    <property type="project" value="UniProtKB-UniRule"/>
</dbReference>
<evidence type="ECO:0000256" key="10">
    <source>
        <dbReference type="PROSITE-ProRule" id="PRU00560"/>
    </source>
</evidence>
<dbReference type="Gene3D" id="1.10.486.10">
    <property type="entry name" value="PCRA, domain 4"/>
    <property type="match status" value="1"/>
</dbReference>
<feature type="domain" description="UvrD-like helicase ATP-binding" evidence="11">
    <location>
        <begin position="1"/>
        <end position="281"/>
    </location>
</feature>
<proteinExistence type="inferred from homology"/>
<dbReference type="AlphaFoldDB" id="A0A5C6A0B9"/>
<comment type="catalytic activity">
    <reaction evidence="9">
        <text>ATP + H2O = ADP + phosphate + H(+)</text>
        <dbReference type="Rhea" id="RHEA:13065"/>
        <dbReference type="ChEBI" id="CHEBI:15377"/>
        <dbReference type="ChEBI" id="CHEBI:15378"/>
        <dbReference type="ChEBI" id="CHEBI:30616"/>
        <dbReference type="ChEBI" id="CHEBI:43474"/>
        <dbReference type="ChEBI" id="CHEBI:456216"/>
        <dbReference type="EC" id="5.6.2.4"/>
    </reaction>
</comment>
<dbReference type="GO" id="GO:0043138">
    <property type="term" value="F:3'-5' DNA helicase activity"/>
    <property type="evidence" value="ECO:0007669"/>
    <property type="project" value="UniProtKB-EC"/>
</dbReference>
<dbReference type="PANTHER" id="PTHR11070:SF3">
    <property type="entry name" value="DNA 3'-5' HELICASE"/>
    <property type="match status" value="1"/>
</dbReference>
<dbReference type="Pfam" id="PF13361">
    <property type="entry name" value="UvrD_C"/>
    <property type="match status" value="1"/>
</dbReference>
<dbReference type="RefSeq" id="WP_146523040.1">
    <property type="nucleotide sequence ID" value="NZ_CP151726.1"/>
</dbReference>
<evidence type="ECO:0000259" key="11">
    <source>
        <dbReference type="PROSITE" id="PS51198"/>
    </source>
</evidence>
<keyword evidence="5 10" id="KW-0067">ATP-binding</keyword>
<sequence>MELNEGQRKAAEFAGGHALVLAGAGTGKTSTIVARVAHLVQSGADARRLLLLTFTRRAAREMKYRLKSQIGAAADAIAAGTFHNFCLSYLRRWPDLFQCPELTIIDRDDQLQLMKLARATTIGTDAAFPKPADLVNYSSYARNTNRGIKTYLVEFTDLDPDTVAQVQAVLNNYTDRKRECRYLDYDDILHFFARRLHGDAVVRQKLQSRYDHLLVDEMQDTNPLQWLILDGLRDPAKLFCVGDDAQSIYAFRGADFQNVHSFAERVPDSTTLKLNENYRSTQEILDLSNWLLNQSPLKYDKELRSARGPGIKPVLLEVDDDLEEADWVATDLMDRHNGNTPWRDHMILTRTAYASRSVEAALIENDIPYRFVGGTTLLASAHVKDLLSMLRVIDNVTDQLAWMRFLMLWPRIGEKTAAKAIDGILQLTNIADAVKLLRKRLADKQEMIAAIESVIETWQKPREAIETASKVLGKILEKRYDDWDRRLKDFALLQRLASKHESVRSFIETYTLDPITESEAQRQDADDLVTLITVHSAKGTEAPVCYLIGVAPGNYPHARSIGDDAQEEEERRVLYVAMTRAKDELIMTGTMRSHGAFVPHQNRRWTSSGSSQPYFLSNLPDHLVTTDTQMLSDDFDDEIISFRDR</sequence>
<feature type="binding site" evidence="10">
    <location>
        <begin position="22"/>
        <end position="29"/>
    </location>
    <ligand>
        <name>ATP</name>
        <dbReference type="ChEBI" id="CHEBI:30616"/>
    </ligand>
</feature>
<dbReference type="Gene3D" id="3.40.50.300">
    <property type="entry name" value="P-loop containing nucleotide triphosphate hydrolases"/>
    <property type="match status" value="2"/>
</dbReference>
<comment type="catalytic activity">
    <reaction evidence="7">
        <text>Couples ATP hydrolysis with the unwinding of duplex DNA by translocating in the 3'-5' direction.</text>
        <dbReference type="EC" id="5.6.2.4"/>
    </reaction>
</comment>
<dbReference type="Gene3D" id="1.10.10.160">
    <property type="match status" value="1"/>
</dbReference>
<dbReference type="InterPro" id="IPR014016">
    <property type="entry name" value="UvrD-like_ATP-bd"/>
</dbReference>
<dbReference type="InterPro" id="IPR027417">
    <property type="entry name" value="P-loop_NTPase"/>
</dbReference>
<accession>A0A5C6A0B9</accession>
<gene>
    <name evidence="13" type="primary">pcrA_4</name>
    <name evidence="13" type="ORF">Pla52n_61060</name>
</gene>
<keyword evidence="14" id="KW-1185">Reference proteome</keyword>
<protein>
    <recommendedName>
        <fullName evidence="8">DNA 3'-5' helicase</fullName>
        <ecNumber evidence="8">5.6.2.4</ecNumber>
    </recommendedName>
</protein>
<feature type="domain" description="UvrD-like helicase C-terminal" evidence="12">
    <location>
        <begin position="282"/>
        <end position="539"/>
    </location>
</feature>
<evidence type="ECO:0000256" key="9">
    <source>
        <dbReference type="ARBA" id="ARBA00048988"/>
    </source>
</evidence>
<dbReference type="Pfam" id="PF00580">
    <property type="entry name" value="UvrD-helicase"/>
    <property type="match status" value="1"/>
</dbReference>
<dbReference type="PROSITE" id="PS51198">
    <property type="entry name" value="UVRD_HELICASE_ATP_BIND"/>
    <property type="match status" value="1"/>
</dbReference>